<protein>
    <recommendedName>
        <fullName evidence="6">FYVE-type domain-containing protein</fullName>
    </recommendedName>
</protein>
<dbReference type="Gene3D" id="3.30.40.10">
    <property type="entry name" value="Zinc/RING finger domain, C3HC4 (zinc finger)"/>
    <property type="match status" value="1"/>
</dbReference>
<feature type="domain" description="FYVE-type" evidence="6">
    <location>
        <begin position="452"/>
        <end position="512"/>
    </location>
</feature>
<evidence type="ECO:0000259" key="6">
    <source>
        <dbReference type="PROSITE" id="PS50178"/>
    </source>
</evidence>
<dbReference type="InterPro" id="IPR017455">
    <property type="entry name" value="Znf_FYVE-rel"/>
</dbReference>
<sequence>MQQGSDFGSQYYAYQYPPSHPNPNPTPNPNEFAPPNSIHPSYASAPPFSHYSSSMSASTAPYPPFSQHADPIPTVPPSAPSYSQPQSQSQDTSSQYPPYANYSSSLFQPELSSSPALAPYSNLQQPSSAPYHSYDSHHNYNLPNPNPDPTHRSDLTPPVTTSVYAPSETTYQGGVPRFDHGVGYYNDNSGKYDMNAAGSFGQSRPGYDQDFYEKRPEREFQYGHVSAQDDGLGEGVYAYDGGRSEPYGARGTVPRSSSSSARGGFDDYGRSTSFSSGKGDQVGSAGKIVRAVPKAEAQQDVKSGVQKFRVKLLPEGTNVNTTDVLCQIGLDGIRMLDPSTSRTLRIYPLENVTRWEVLDSSIFCFWSKSSVDIEPKRIRLKSNSYTTTTILDAVTAASVQLKEMGGSDVGRSRVSADGGKPSELANEKKKGLADWMNKMKPGNEEKDHWVPDEAVSQCTSCAVAFGPFVRRHHCRNCGDIFCDKCSQGRTALTTDENAQLVRVCDGCMAEVTQNLSIAKEAGNRSAVTQTHEDLARKLQEEMERNRKPSSDSKMSDSSGKKMREVACPICTVHLQVQVPNSGSETIECGVCQNPFLVSAH</sequence>
<feature type="compositionally biased region" description="Polar residues" evidence="5">
    <location>
        <begin position="158"/>
        <end position="172"/>
    </location>
</feature>
<dbReference type="SMART" id="SM00064">
    <property type="entry name" value="FYVE"/>
    <property type="match status" value="1"/>
</dbReference>
<dbReference type="GO" id="GO:0008270">
    <property type="term" value="F:zinc ion binding"/>
    <property type="evidence" value="ECO:0007669"/>
    <property type="project" value="UniProtKB-KW"/>
</dbReference>
<keyword evidence="8" id="KW-1185">Reference proteome</keyword>
<keyword evidence="1" id="KW-0479">Metal-binding</keyword>
<dbReference type="InterPro" id="IPR013083">
    <property type="entry name" value="Znf_RING/FYVE/PHD"/>
</dbReference>
<gene>
    <name evidence="7" type="ORF">KFK09_020342</name>
</gene>
<feature type="compositionally biased region" description="Low complexity" evidence="5">
    <location>
        <begin position="80"/>
        <end position="115"/>
    </location>
</feature>
<dbReference type="PANTHER" id="PTHR46977:SF1">
    <property type="entry name" value="PROTEIN FREE1"/>
    <property type="match status" value="1"/>
</dbReference>
<evidence type="ECO:0000313" key="8">
    <source>
        <dbReference type="Proteomes" id="UP000829196"/>
    </source>
</evidence>
<evidence type="ECO:0000256" key="3">
    <source>
        <dbReference type="ARBA" id="ARBA00022833"/>
    </source>
</evidence>
<dbReference type="GO" id="GO:0070676">
    <property type="term" value="P:intralumenal vesicle formation"/>
    <property type="evidence" value="ECO:0007669"/>
    <property type="project" value="TreeGrafter"/>
</dbReference>
<evidence type="ECO:0000256" key="4">
    <source>
        <dbReference type="PROSITE-ProRule" id="PRU00091"/>
    </source>
</evidence>
<feature type="region of interest" description="Disordered" evidence="5">
    <location>
        <begin position="539"/>
        <end position="559"/>
    </location>
</feature>
<dbReference type="AlphaFoldDB" id="A0A8T3AT17"/>
<dbReference type="EMBL" id="JAGYWB010000014">
    <property type="protein sequence ID" value="KAI0499439.1"/>
    <property type="molecule type" value="Genomic_DNA"/>
</dbReference>
<dbReference type="InterPro" id="IPR000306">
    <property type="entry name" value="Znf_FYVE"/>
</dbReference>
<dbReference type="InterPro" id="IPR011011">
    <property type="entry name" value="Znf_FYVE_PHD"/>
</dbReference>
<dbReference type="GO" id="GO:0031902">
    <property type="term" value="C:late endosome membrane"/>
    <property type="evidence" value="ECO:0007669"/>
    <property type="project" value="TreeGrafter"/>
</dbReference>
<organism evidence="7 8">
    <name type="scientific">Dendrobium nobile</name>
    <name type="common">Orchid</name>
    <dbReference type="NCBI Taxonomy" id="94219"/>
    <lineage>
        <taxon>Eukaryota</taxon>
        <taxon>Viridiplantae</taxon>
        <taxon>Streptophyta</taxon>
        <taxon>Embryophyta</taxon>
        <taxon>Tracheophyta</taxon>
        <taxon>Spermatophyta</taxon>
        <taxon>Magnoliopsida</taxon>
        <taxon>Liliopsida</taxon>
        <taxon>Asparagales</taxon>
        <taxon>Orchidaceae</taxon>
        <taxon>Epidendroideae</taxon>
        <taxon>Malaxideae</taxon>
        <taxon>Dendrobiinae</taxon>
        <taxon>Dendrobium</taxon>
    </lineage>
</organism>
<accession>A0A8T3AT17</accession>
<reference evidence="7" key="1">
    <citation type="journal article" date="2022" name="Front. Genet.">
        <title>Chromosome-Scale Assembly of the Dendrobium nobile Genome Provides Insights Into the Molecular Mechanism of the Biosynthesis of the Medicinal Active Ingredient of Dendrobium.</title>
        <authorList>
            <person name="Xu Q."/>
            <person name="Niu S.-C."/>
            <person name="Li K.-L."/>
            <person name="Zheng P.-J."/>
            <person name="Zhang X.-J."/>
            <person name="Jia Y."/>
            <person name="Liu Y."/>
            <person name="Niu Y.-X."/>
            <person name="Yu L.-H."/>
            <person name="Chen D.-F."/>
            <person name="Zhang G.-Q."/>
        </authorList>
    </citation>
    <scope>NUCLEOTIDE SEQUENCE</scope>
    <source>
        <tissue evidence="7">Leaf</tissue>
    </source>
</reference>
<evidence type="ECO:0000256" key="5">
    <source>
        <dbReference type="SAM" id="MobiDB-lite"/>
    </source>
</evidence>
<dbReference type="SMR" id="A0A8T3AT17"/>
<comment type="caution">
    <text evidence="7">The sequence shown here is derived from an EMBL/GenBank/DDBJ whole genome shotgun (WGS) entry which is preliminary data.</text>
</comment>
<evidence type="ECO:0000256" key="2">
    <source>
        <dbReference type="ARBA" id="ARBA00022771"/>
    </source>
</evidence>
<name>A0A8T3AT17_DENNO</name>
<dbReference type="Pfam" id="PF01363">
    <property type="entry name" value="FYVE"/>
    <property type="match status" value="1"/>
</dbReference>
<keyword evidence="3" id="KW-0862">Zinc</keyword>
<feature type="compositionally biased region" description="Low complexity" evidence="5">
    <location>
        <begin position="29"/>
        <end position="60"/>
    </location>
</feature>
<dbReference type="SUPFAM" id="SSF57903">
    <property type="entry name" value="FYVE/PHD zinc finger"/>
    <property type="match status" value="1"/>
</dbReference>
<dbReference type="PROSITE" id="PS50178">
    <property type="entry name" value="ZF_FYVE"/>
    <property type="match status" value="1"/>
</dbReference>
<feature type="region of interest" description="Disordered" evidence="5">
    <location>
        <begin position="1"/>
        <end position="178"/>
    </location>
</feature>
<dbReference type="PANTHER" id="PTHR46977">
    <property type="entry name" value="PROTEIN FREE1"/>
    <property type="match status" value="1"/>
</dbReference>
<dbReference type="GO" id="GO:0043130">
    <property type="term" value="F:ubiquitin binding"/>
    <property type="evidence" value="ECO:0007669"/>
    <property type="project" value="InterPro"/>
</dbReference>
<dbReference type="InterPro" id="IPR045893">
    <property type="entry name" value="FREE1"/>
</dbReference>
<dbReference type="GO" id="GO:0036258">
    <property type="term" value="P:multivesicular body assembly"/>
    <property type="evidence" value="ECO:0007669"/>
    <property type="project" value="InterPro"/>
</dbReference>
<dbReference type="FunFam" id="3.30.40.10:FF:000312">
    <property type="entry name" value="Zinc finger, FYVE-type, endofin"/>
    <property type="match status" value="1"/>
</dbReference>
<feature type="compositionally biased region" description="Polar residues" evidence="5">
    <location>
        <begin position="121"/>
        <end position="130"/>
    </location>
</feature>
<evidence type="ECO:0000256" key="1">
    <source>
        <dbReference type="ARBA" id="ARBA00022723"/>
    </source>
</evidence>
<feature type="compositionally biased region" description="Pro residues" evidence="5">
    <location>
        <begin position="18"/>
        <end position="28"/>
    </location>
</feature>
<evidence type="ECO:0000313" key="7">
    <source>
        <dbReference type="EMBL" id="KAI0499439.1"/>
    </source>
</evidence>
<proteinExistence type="predicted"/>
<keyword evidence="2 4" id="KW-0863">Zinc-finger</keyword>
<dbReference type="OrthoDB" id="660555at2759"/>
<feature type="region of interest" description="Disordered" evidence="5">
    <location>
        <begin position="408"/>
        <end position="428"/>
    </location>
</feature>
<dbReference type="GO" id="GO:0000813">
    <property type="term" value="C:ESCRT I complex"/>
    <property type="evidence" value="ECO:0007669"/>
    <property type="project" value="TreeGrafter"/>
</dbReference>
<feature type="region of interest" description="Disordered" evidence="5">
    <location>
        <begin position="243"/>
        <end position="283"/>
    </location>
</feature>
<dbReference type="Proteomes" id="UP000829196">
    <property type="component" value="Unassembled WGS sequence"/>
</dbReference>